<proteinExistence type="inferred from homology"/>
<keyword evidence="2" id="KW-0413">Isomerase</keyword>
<dbReference type="InterPro" id="IPR029045">
    <property type="entry name" value="ClpP/crotonase-like_dom_sf"/>
</dbReference>
<evidence type="ECO:0000256" key="1">
    <source>
        <dbReference type="ARBA" id="ARBA00005254"/>
    </source>
</evidence>
<dbReference type="GO" id="GO:0016853">
    <property type="term" value="F:isomerase activity"/>
    <property type="evidence" value="ECO:0007669"/>
    <property type="project" value="UniProtKB-KW"/>
</dbReference>
<keyword evidence="3" id="KW-1185">Reference proteome</keyword>
<protein>
    <submittedName>
        <fullName evidence="2">Enoyl-CoA hydratase/isomerase</fullName>
    </submittedName>
</protein>
<dbReference type="AlphaFoldDB" id="A0A1Y1YWE9"/>
<comment type="caution">
    <text evidence="2">The sequence shown here is derived from an EMBL/GenBank/DDBJ whole genome shotgun (WGS) entry which is preliminary data.</text>
</comment>
<organism evidence="2 3">
    <name type="scientific">Basidiobolus meristosporus CBS 931.73</name>
    <dbReference type="NCBI Taxonomy" id="1314790"/>
    <lineage>
        <taxon>Eukaryota</taxon>
        <taxon>Fungi</taxon>
        <taxon>Fungi incertae sedis</taxon>
        <taxon>Zoopagomycota</taxon>
        <taxon>Entomophthoromycotina</taxon>
        <taxon>Basidiobolomycetes</taxon>
        <taxon>Basidiobolales</taxon>
        <taxon>Basidiobolaceae</taxon>
        <taxon>Basidiobolus</taxon>
    </lineage>
</organism>
<dbReference type="STRING" id="1314790.A0A1Y1YWE9"/>
<dbReference type="EMBL" id="MCFE01000057">
    <property type="protein sequence ID" value="ORY02393.1"/>
    <property type="molecule type" value="Genomic_DNA"/>
</dbReference>
<dbReference type="InParanoid" id="A0A1Y1YWE9"/>
<comment type="similarity">
    <text evidence="1">Belongs to the enoyl-CoA hydratase/isomerase family.</text>
</comment>
<dbReference type="Pfam" id="PF00378">
    <property type="entry name" value="ECH_1"/>
    <property type="match status" value="1"/>
</dbReference>
<evidence type="ECO:0000313" key="2">
    <source>
        <dbReference type="EMBL" id="ORY02393.1"/>
    </source>
</evidence>
<evidence type="ECO:0000313" key="3">
    <source>
        <dbReference type="Proteomes" id="UP000193498"/>
    </source>
</evidence>
<dbReference type="NCBIfam" id="NF006108">
    <property type="entry name" value="PRK08259.1"/>
    <property type="match status" value="1"/>
</dbReference>
<dbReference type="OrthoDB" id="2018133at2759"/>
<name>A0A1Y1YWE9_9FUNG</name>
<gene>
    <name evidence="2" type="ORF">K493DRAFT_334617</name>
</gene>
<dbReference type="Gene3D" id="3.90.226.10">
    <property type="entry name" value="2-enoyl-CoA Hydratase, Chain A, domain 1"/>
    <property type="match status" value="1"/>
</dbReference>
<dbReference type="InterPro" id="IPR001753">
    <property type="entry name" value="Enoyl-CoA_hydra/iso"/>
</dbReference>
<dbReference type="CDD" id="cd06558">
    <property type="entry name" value="crotonase-like"/>
    <property type="match status" value="1"/>
</dbReference>
<dbReference type="Gene3D" id="1.10.287.2460">
    <property type="match status" value="1"/>
</dbReference>
<dbReference type="PANTHER" id="PTHR43802">
    <property type="entry name" value="ENOYL-COA HYDRATASE"/>
    <property type="match status" value="1"/>
</dbReference>
<accession>A0A1Y1YWE9</accession>
<dbReference type="Proteomes" id="UP000193498">
    <property type="component" value="Unassembled WGS sequence"/>
</dbReference>
<sequence>MTESLVIIETKGPVTIVTINRPKVRNAVNGPTAALLYQAFLEFDKNEKSSVAILTGAGGNFCAGADLAVVGNTQELDAAGKTANPLSANFKDIAPMGPSRLRLSKPVIAAISGYAVAGGLELACWCDLRVIDDTAVFGVLCRLRGVPLIDGGTVRLPKLIGQSAAMDLILTGRTVSAKESLELRLANYKASVNQTALGKALEIAELLSSHPQKCMRGDRQSVYEADAEEEAMKREFEIGLGVLASEEFRERIAAFFAKSKM</sequence>
<dbReference type="PANTHER" id="PTHR43802:SF1">
    <property type="entry name" value="IP11341P-RELATED"/>
    <property type="match status" value="1"/>
</dbReference>
<dbReference type="SUPFAM" id="SSF52096">
    <property type="entry name" value="ClpP/crotonase"/>
    <property type="match status" value="1"/>
</dbReference>
<reference evidence="2 3" key="1">
    <citation type="submission" date="2016-07" db="EMBL/GenBank/DDBJ databases">
        <title>Pervasive Adenine N6-methylation of Active Genes in Fungi.</title>
        <authorList>
            <consortium name="DOE Joint Genome Institute"/>
            <person name="Mondo S.J."/>
            <person name="Dannebaum R.O."/>
            <person name="Kuo R.C."/>
            <person name="Labutti K."/>
            <person name="Haridas S."/>
            <person name="Kuo A."/>
            <person name="Salamov A."/>
            <person name="Ahrendt S.R."/>
            <person name="Lipzen A."/>
            <person name="Sullivan W."/>
            <person name="Andreopoulos W.B."/>
            <person name="Clum A."/>
            <person name="Lindquist E."/>
            <person name="Daum C."/>
            <person name="Ramamoorthy G.K."/>
            <person name="Gryganskyi A."/>
            <person name="Culley D."/>
            <person name="Magnuson J.K."/>
            <person name="James T.Y."/>
            <person name="O'Malley M.A."/>
            <person name="Stajich J.E."/>
            <person name="Spatafora J.W."/>
            <person name="Visel A."/>
            <person name="Grigoriev I.V."/>
        </authorList>
    </citation>
    <scope>NUCLEOTIDE SEQUENCE [LARGE SCALE GENOMIC DNA]</scope>
    <source>
        <strain evidence="2 3">CBS 931.73</strain>
    </source>
</reference>